<comment type="caution">
    <text evidence="1">The sequence shown here is derived from an EMBL/GenBank/DDBJ whole genome shotgun (WGS) entry which is preliminary data.</text>
</comment>
<accession>A0A6A3LH34</accession>
<proteinExistence type="predicted"/>
<dbReference type="AlphaFoldDB" id="A0A6A3LH34"/>
<evidence type="ECO:0000313" key="2">
    <source>
        <dbReference type="Proteomes" id="UP000435112"/>
    </source>
</evidence>
<gene>
    <name evidence="1" type="ORF">PR002_g13922</name>
</gene>
<reference evidence="1 2" key="1">
    <citation type="submission" date="2018-09" db="EMBL/GenBank/DDBJ databases">
        <title>Genomic investigation of the strawberry pathogen Phytophthora fragariae indicates pathogenicity is determined by transcriptional variation in three key races.</title>
        <authorList>
            <person name="Adams T.M."/>
            <person name="Armitage A.D."/>
            <person name="Sobczyk M.K."/>
            <person name="Bates H.J."/>
            <person name="Dunwell J.M."/>
            <person name="Nellist C.F."/>
            <person name="Harrison R.J."/>
        </authorList>
    </citation>
    <scope>NUCLEOTIDE SEQUENCE [LARGE SCALE GENOMIC DNA]</scope>
    <source>
        <strain evidence="1 2">SCRP324</strain>
    </source>
</reference>
<name>A0A6A3LH34_9STRA</name>
<evidence type="ECO:0000313" key="1">
    <source>
        <dbReference type="EMBL" id="KAE9015484.1"/>
    </source>
</evidence>
<sequence>MRRSLLLTQQLRALVHLDVGGDCTPCNVCPASVDNGRRILTTGFAAGSSRQEFGNPCLPLCP</sequence>
<dbReference type="EMBL" id="QXFU01000944">
    <property type="protein sequence ID" value="KAE9015484.1"/>
    <property type="molecule type" value="Genomic_DNA"/>
</dbReference>
<dbReference type="Proteomes" id="UP000435112">
    <property type="component" value="Unassembled WGS sequence"/>
</dbReference>
<organism evidence="1 2">
    <name type="scientific">Phytophthora rubi</name>
    <dbReference type="NCBI Taxonomy" id="129364"/>
    <lineage>
        <taxon>Eukaryota</taxon>
        <taxon>Sar</taxon>
        <taxon>Stramenopiles</taxon>
        <taxon>Oomycota</taxon>
        <taxon>Peronosporomycetes</taxon>
        <taxon>Peronosporales</taxon>
        <taxon>Peronosporaceae</taxon>
        <taxon>Phytophthora</taxon>
    </lineage>
</organism>
<protein>
    <submittedName>
        <fullName evidence="1">Uncharacterized protein</fullName>
    </submittedName>
</protein>